<dbReference type="InterPro" id="IPR051082">
    <property type="entry name" value="Pentapeptide-BTB/POZ_domain"/>
</dbReference>
<accession>A0A0R0CH42</accession>
<dbReference type="OrthoDB" id="9813518at2"/>
<dbReference type="Gene3D" id="2.160.20.80">
    <property type="entry name" value="E3 ubiquitin-protein ligase SopA"/>
    <property type="match status" value="1"/>
</dbReference>
<name>A0A0R0CH42_9GAMM</name>
<sequence>MKFDVKNRWSGEVQYSCELTAEIAGKSYGLQLGFAVKSAHASGADLRGADLSGADLRGADLRGADLRGADLRDADLSDADLSGAVLRGADLRVCPITIPNIHQAVYAAASQPAALEMGSWHACDTTHCRAGWVVHLAGDGGRALEWALGTPAAAAVIYMASDPQLERIPDFYCDNKAALEDMRRLAEIEETKAPRSAAKDSHK</sequence>
<dbReference type="Proteomes" id="UP000052052">
    <property type="component" value="Unassembled WGS sequence"/>
</dbReference>
<dbReference type="PANTHER" id="PTHR14136">
    <property type="entry name" value="BTB_POZ DOMAIN-CONTAINING PROTEIN KCTD9"/>
    <property type="match status" value="1"/>
</dbReference>
<dbReference type="InterPro" id="IPR001646">
    <property type="entry name" value="5peptide_repeat"/>
</dbReference>
<dbReference type="EMBL" id="LDJL01000011">
    <property type="protein sequence ID" value="KRG69145.1"/>
    <property type="molecule type" value="Genomic_DNA"/>
</dbReference>
<gene>
    <name evidence="1" type="ORF">ABB29_12130</name>
</gene>
<evidence type="ECO:0000313" key="2">
    <source>
        <dbReference type="Proteomes" id="UP000052052"/>
    </source>
</evidence>
<reference evidence="1 2" key="1">
    <citation type="submission" date="2015-05" db="EMBL/GenBank/DDBJ databases">
        <title>Genome sequencing and analysis of members of genus Stenotrophomonas.</title>
        <authorList>
            <person name="Patil P.P."/>
            <person name="Midha S."/>
            <person name="Patil P.B."/>
        </authorList>
    </citation>
    <scope>NUCLEOTIDE SEQUENCE [LARGE SCALE GENOMIC DNA]</scope>
    <source>
        <strain evidence="1 2">DSM 21858</strain>
    </source>
</reference>
<protein>
    <recommendedName>
        <fullName evidence="3">Pentapeptide repeat-containing protein</fullName>
    </recommendedName>
</protein>
<keyword evidence="2" id="KW-1185">Reference proteome</keyword>
<dbReference type="SUPFAM" id="SSF141571">
    <property type="entry name" value="Pentapeptide repeat-like"/>
    <property type="match status" value="1"/>
</dbReference>
<evidence type="ECO:0008006" key="3">
    <source>
        <dbReference type="Google" id="ProtNLM"/>
    </source>
</evidence>
<proteinExistence type="predicted"/>
<evidence type="ECO:0000313" key="1">
    <source>
        <dbReference type="EMBL" id="KRG69145.1"/>
    </source>
</evidence>
<dbReference type="Pfam" id="PF00805">
    <property type="entry name" value="Pentapeptide"/>
    <property type="match status" value="1"/>
</dbReference>
<dbReference type="RefSeq" id="WP_083487844.1">
    <property type="nucleotide sequence ID" value="NZ_LDJL01000011.1"/>
</dbReference>
<dbReference type="STRING" id="344882.ABB29_12130"/>
<dbReference type="PANTHER" id="PTHR14136:SF17">
    <property type="entry name" value="BTB_POZ DOMAIN-CONTAINING PROTEIN KCTD9"/>
    <property type="match status" value="1"/>
</dbReference>
<dbReference type="AlphaFoldDB" id="A0A0R0CH42"/>
<dbReference type="PATRIC" id="fig|344882.3.peg.799"/>
<comment type="caution">
    <text evidence="1">The sequence shown here is derived from an EMBL/GenBank/DDBJ whole genome shotgun (WGS) entry which is preliminary data.</text>
</comment>
<organism evidence="1 2">
    <name type="scientific">Pseudoxanthomonas dokdonensis</name>
    <dbReference type="NCBI Taxonomy" id="344882"/>
    <lineage>
        <taxon>Bacteria</taxon>
        <taxon>Pseudomonadati</taxon>
        <taxon>Pseudomonadota</taxon>
        <taxon>Gammaproteobacteria</taxon>
        <taxon>Lysobacterales</taxon>
        <taxon>Lysobacteraceae</taxon>
        <taxon>Pseudoxanthomonas</taxon>
    </lineage>
</organism>